<dbReference type="PANTHER" id="PTHR43289:SF6">
    <property type="entry name" value="SERINE_THREONINE-PROTEIN KINASE NEKL-3"/>
    <property type="match status" value="1"/>
</dbReference>
<keyword evidence="2 11" id="KW-0723">Serine/threonine-protein kinase</keyword>
<evidence type="ECO:0000256" key="9">
    <source>
        <dbReference type="SAM" id="Phobius"/>
    </source>
</evidence>
<proteinExistence type="predicted"/>
<sequence length="579" mass="60585">MSSKRAPAPPPQLPGFSYVQVLGSGGFADVYLYEQALPRRRVAVKVLLADKMTSGVAEQFQAEANVMAMLSTHPAIVTIYQAGVSDDGRSYLVMEYCSKPNLQVRARSAPISVAESLRVGIQVAAAVETAHRAGILHRDIKPANILVTEYNRPALTDFGIATTAEGTDPSAGMSIPWSPPESFADSPDFTVQSDVWALGATVYNLLAGRSPFEVPGGRNGGADLIRRIESEPLARLERADVPASLFQVLERSMSKRPGDRYESAVAFARALQKVQIELAHSVTPIDILDDAPPIEDEEEDGELTRVRGIVSIDPHTSPAAGPTWERSALAGGLGTGVDATARRDTSGWAPVDTGTNTGSDATMLRPPTAIPPSAPVTTAADEGTIVRGPQRIPAATAPTSPLPPSATTGAPRAASPQAASPQDTAPQDTAPPTAAPATSRRGLWIGLIAAAVVAIVVVGAVVVASLLTPPVDEAAPETSPSAAPIPQDPVSEFIAPPTEGESSVSGDKATFRWINPDPQEGDTYLWQQVRLDGGEATAANVRETSVTVSLGSDTQLCIDVSVRRENGSTSDPLRICATS</sequence>
<comment type="caution">
    <text evidence="11">The sequence shown here is derived from an EMBL/GenBank/DDBJ whole genome shotgun (WGS) entry which is preliminary data.</text>
</comment>
<feature type="region of interest" description="Disordered" evidence="8">
    <location>
        <begin position="312"/>
        <end position="378"/>
    </location>
</feature>
<evidence type="ECO:0000313" key="11">
    <source>
        <dbReference type="EMBL" id="TDL45672.1"/>
    </source>
</evidence>
<evidence type="ECO:0000256" key="3">
    <source>
        <dbReference type="ARBA" id="ARBA00022679"/>
    </source>
</evidence>
<feature type="binding site" evidence="7">
    <location>
        <position position="45"/>
    </location>
    <ligand>
        <name>ATP</name>
        <dbReference type="ChEBI" id="CHEBI:30616"/>
    </ligand>
</feature>
<evidence type="ECO:0000256" key="7">
    <source>
        <dbReference type="PROSITE-ProRule" id="PRU10141"/>
    </source>
</evidence>
<dbReference type="InterPro" id="IPR000719">
    <property type="entry name" value="Prot_kinase_dom"/>
</dbReference>
<dbReference type="GO" id="GO:0004674">
    <property type="term" value="F:protein serine/threonine kinase activity"/>
    <property type="evidence" value="ECO:0007669"/>
    <property type="project" value="UniProtKB-KW"/>
</dbReference>
<dbReference type="Gene3D" id="1.10.510.10">
    <property type="entry name" value="Transferase(Phosphotransferase) domain 1"/>
    <property type="match status" value="1"/>
</dbReference>
<dbReference type="Proteomes" id="UP000295633">
    <property type="component" value="Unassembled WGS sequence"/>
</dbReference>
<dbReference type="InterPro" id="IPR017441">
    <property type="entry name" value="Protein_kinase_ATP_BS"/>
</dbReference>
<feature type="compositionally biased region" description="Low complexity" evidence="8">
    <location>
        <begin position="476"/>
        <end position="485"/>
    </location>
</feature>
<dbReference type="EC" id="2.7.11.1" evidence="1"/>
<evidence type="ECO:0000256" key="4">
    <source>
        <dbReference type="ARBA" id="ARBA00022741"/>
    </source>
</evidence>
<dbReference type="Pfam" id="PF00069">
    <property type="entry name" value="Pkinase"/>
    <property type="match status" value="1"/>
</dbReference>
<keyword evidence="9" id="KW-1133">Transmembrane helix</keyword>
<keyword evidence="3" id="KW-0808">Transferase</keyword>
<dbReference type="PANTHER" id="PTHR43289">
    <property type="entry name" value="MITOGEN-ACTIVATED PROTEIN KINASE KINASE KINASE 20-RELATED"/>
    <property type="match status" value="1"/>
</dbReference>
<keyword evidence="5 11" id="KW-0418">Kinase</keyword>
<protein>
    <recommendedName>
        <fullName evidence="1">non-specific serine/threonine protein kinase</fullName>
        <ecNumber evidence="1">2.7.11.1</ecNumber>
    </recommendedName>
</protein>
<accession>A0A4R5YM61</accession>
<reference evidence="11 12" key="1">
    <citation type="submission" date="2019-03" db="EMBL/GenBank/DDBJ databases">
        <title>Genome Sequencing and Assembly of Various Microbes Isolated from Partially Reclaimed Soil and Acid Mine Drainage (AMD) Site.</title>
        <authorList>
            <person name="Steinbock B."/>
            <person name="Bechtold R."/>
            <person name="Sevigny J.L."/>
            <person name="Thomas D."/>
            <person name="Cuthill L.R."/>
            <person name="Aveiro Johannsen E.J."/>
            <person name="Thomas K."/>
            <person name="Ghosh A."/>
        </authorList>
    </citation>
    <scope>NUCLEOTIDE SEQUENCE [LARGE SCALE GENOMIC DNA]</scope>
    <source>
        <strain evidence="11 12">F-B2</strain>
    </source>
</reference>
<evidence type="ECO:0000256" key="8">
    <source>
        <dbReference type="SAM" id="MobiDB-lite"/>
    </source>
</evidence>
<dbReference type="SMART" id="SM00220">
    <property type="entry name" value="S_TKc"/>
    <property type="match status" value="1"/>
</dbReference>
<dbReference type="InterPro" id="IPR011009">
    <property type="entry name" value="Kinase-like_dom_sf"/>
</dbReference>
<keyword evidence="9" id="KW-0812">Transmembrane</keyword>
<feature type="region of interest" description="Disordered" evidence="8">
    <location>
        <begin position="392"/>
        <end position="437"/>
    </location>
</feature>
<dbReference type="CDD" id="cd14014">
    <property type="entry name" value="STKc_PknB_like"/>
    <property type="match status" value="1"/>
</dbReference>
<keyword evidence="4 7" id="KW-0547">Nucleotide-binding</keyword>
<dbReference type="InterPro" id="IPR008271">
    <property type="entry name" value="Ser/Thr_kinase_AS"/>
</dbReference>
<gene>
    <name evidence="11" type="ORF">E2R54_04275</name>
</gene>
<feature type="region of interest" description="Disordered" evidence="8">
    <location>
        <begin position="471"/>
        <end position="492"/>
    </location>
</feature>
<dbReference type="SUPFAM" id="SSF56112">
    <property type="entry name" value="Protein kinase-like (PK-like)"/>
    <property type="match status" value="1"/>
</dbReference>
<feature type="transmembrane region" description="Helical" evidence="9">
    <location>
        <begin position="443"/>
        <end position="467"/>
    </location>
</feature>
<evidence type="ECO:0000256" key="6">
    <source>
        <dbReference type="ARBA" id="ARBA00022840"/>
    </source>
</evidence>
<dbReference type="STRING" id="273677.BW34_01474"/>
<keyword evidence="9" id="KW-0472">Membrane</keyword>
<dbReference type="GO" id="GO:0005524">
    <property type="term" value="F:ATP binding"/>
    <property type="evidence" value="ECO:0007669"/>
    <property type="project" value="UniProtKB-UniRule"/>
</dbReference>
<dbReference type="PROSITE" id="PS00107">
    <property type="entry name" value="PROTEIN_KINASE_ATP"/>
    <property type="match status" value="1"/>
</dbReference>
<keyword evidence="6 7" id="KW-0067">ATP-binding</keyword>
<evidence type="ECO:0000256" key="1">
    <source>
        <dbReference type="ARBA" id="ARBA00012513"/>
    </source>
</evidence>
<evidence type="ECO:0000313" key="12">
    <source>
        <dbReference type="Proteomes" id="UP000295633"/>
    </source>
</evidence>
<dbReference type="RefSeq" id="WP_133398816.1">
    <property type="nucleotide sequence ID" value="NZ_SMZX01000001.1"/>
</dbReference>
<feature type="compositionally biased region" description="Low complexity" evidence="8">
    <location>
        <begin position="393"/>
        <end position="437"/>
    </location>
</feature>
<evidence type="ECO:0000256" key="5">
    <source>
        <dbReference type="ARBA" id="ARBA00022777"/>
    </source>
</evidence>
<organism evidence="11 12">
    <name type="scientific">Microbacterium oleivorans</name>
    <dbReference type="NCBI Taxonomy" id="273677"/>
    <lineage>
        <taxon>Bacteria</taxon>
        <taxon>Bacillati</taxon>
        <taxon>Actinomycetota</taxon>
        <taxon>Actinomycetes</taxon>
        <taxon>Micrococcales</taxon>
        <taxon>Microbacteriaceae</taxon>
        <taxon>Microbacterium</taxon>
    </lineage>
</organism>
<evidence type="ECO:0000259" key="10">
    <source>
        <dbReference type="PROSITE" id="PS50011"/>
    </source>
</evidence>
<feature type="domain" description="Protein kinase" evidence="10">
    <location>
        <begin position="16"/>
        <end position="283"/>
    </location>
</feature>
<name>A0A4R5YM61_9MICO</name>
<dbReference type="AlphaFoldDB" id="A0A4R5YM61"/>
<dbReference type="PROSITE" id="PS00108">
    <property type="entry name" value="PROTEIN_KINASE_ST"/>
    <property type="match status" value="1"/>
</dbReference>
<evidence type="ECO:0000256" key="2">
    <source>
        <dbReference type="ARBA" id="ARBA00022527"/>
    </source>
</evidence>
<dbReference type="EMBL" id="SMZX01000001">
    <property type="protein sequence ID" value="TDL45672.1"/>
    <property type="molecule type" value="Genomic_DNA"/>
</dbReference>
<dbReference type="PROSITE" id="PS50011">
    <property type="entry name" value="PROTEIN_KINASE_DOM"/>
    <property type="match status" value="1"/>
</dbReference>